<dbReference type="EMBL" id="CP000927">
    <property type="protein sequence ID" value="ABZ69631.1"/>
    <property type="molecule type" value="Genomic_DNA"/>
</dbReference>
<dbReference type="PANTHER" id="PTHR43709:SF2">
    <property type="entry name" value="DUF453 DOMAIN PROTEIN (AFU_ORTHOLOGUE AFUA_6G00360)"/>
    <property type="match status" value="1"/>
</dbReference>
<evidence type="ECO:0000313" key="3">
    <source>
        <dbReference type="EMBL" id="ABZ69631.1"/>
    </source>
</evidence>
<dbReference type="SUPFAM" id="SSF54506">
    <property type="entry name" value="Diaminopimelate epimerase-like"/>
    <property type="match status" value="2"/>
</dbReference>
<proteinExistence type="inferred from homology"/>
<sequence length="382" mass="40035">MAVQTTLPCVLMRGGTSKGPYLHARDLPPPGEARDALLIRLMGSPDLLQIDGLGGSRPITSKIAIVSPSEREDADVDYLFAQVDIERALVGYQGNCGNISSGVGPFAIDEGLVPAAEPVTRVRIFNVNTGKVFVAHVPVEGGRARVDGDFAIPGVPGTGAEIVLDYTNTVGAKTGRLLPTGSPRDVIELEDGARLRATICDIGNPTVWLFADDLGVDGSILPVDIDAHPTLLDRCVEIRGKAAQMAGMCDDWRKAETQSPGLPTLGFVAAPADYVASNGEVVAESDVDLRARLIFMNRAHESMAGTASVSLAAASRVPGSVPHEVAVNRDADQLLIGHPLGSMAVKVSSRPGGADGVVFDTVGFSRTARRLMSGVAYLPAIR</sequence>
<dbReference type="KEGG" id="cak:Caul_0497"/>
<gene>
    <name evidence="3" type="ordered locus">Caul_0497</name>
</gene>
<dbReference type="GO" id="GO:0016853">
    <property type="term" value="F:isomerase activity"/>
    <property type="evidence" value="ECO:0007669"/>
    <property type="project" value="UniProtKB-KW"/>
</dbReference>
<protein>
    <recommendedName>
        <fullName evidence="4">PrpF protein</fullName>
    </recommendedName>
</protein>
<name>B0T6L4_CAUSK</name>
<dbReference type="HOGENOM" id="CLU_026443_2_0_5"/>
<dbReference type="eggNOG" id="COG2828">
    <property type="taxonomic scope" value="Bacteria"/>
</dbReference>
<evidence type="ECO:0000256" key="1">
    <source>
        <dbReference type="ARBA" id="ARBA00007673"/>
    </source>
</evidence>
<dbReference type="OrthoDB" id="9779763at2"/>
<dbReference type="AlphaFoldDB" id="B0T6L4"/>
<dbReference type="Gene3D" id="3.10.310.10">
    <property type="entry name" value="Diaminopimelate Epimerase, Chain A, domain 1"/>
    <property type="match status" value="2"/>
</dbReference>
<dbReference type="InterPro" id="IPR007400">
    <property type="entry name" value="PrpF-like"/>
</dbReference>
<dbReference type="PANTHER" id="PTHR43709">
    <property type="entry name" value="ACONITATE ISOMERASE-RELATED"/>
    <property type="match status" value="1"/>
</dbReference>
<evidence type="ECO:0000256" key="2">
    <source>
        <dbReference type="ARBA" id="ARBA00023235"/>
    </source>
</evidence>
<evidence type="ECO:0008006" key="4">
    <source>
        <dbReference type="Google" id="ProtNLM"/>
    </source>
</evidence>
<reference evidence="3" key="1">
    <citation type="submission" date="2008-01" db="EMBL/GenBank/DDBJ databases">
        <title>Complete sequence of chromosome of Caulobacter sp. K31.</title>
        <authorList>
            <consortium name="US DOE Joint Genome Institute"/>
            <person name="Copeland A."/>
            <person name="Lucas S."/>
            <person name="Lapidus A."/>
            <person name="Barry K."/>
            <person name="Glavina del Rio T."/>
            <person name="Dalin E."/>
            <person name="Tice H."/>
            <person name="Pitluck S."/>
            <person name="Bruce D."/>
            <person name="Goodwin L."/>
            <person name="Thompson L.S."/>
            <person name="Brettin T."/>
            <person name="Detter J.C."/>
            <person name="Han C."/>
            <person name="Schmutz J."/>
            <person name="Larimer F."/>
            <person name="Land M."/>
            <person name="Hauser L."/>
            <person name="Kyrpides N."/>
            <person name="Kim E."/>
            <person name="Stephens C."/>
            <person name="Richardson P."/>
        </authorList>
    </citation>
    <scope>NUCLEOTIDE SEQUENCE [LARGE SCALE GENOMIC DNA]</scope>
    <source>
        <strain evidence="3">K31</strain>
    </source>
</reference>
<keyword evidence="2" id="KW-0413">Isomerase</keyword>
<accession>B0T6L4</accession>
<dbReference type="STRING" id="366602.Caul_0497"/>
<organism evidence="3">
    <name type="scientific">Caulobacter sp. (strain K31)</name>
    <dbReference type="NCBI Taxonomy" id="366602"/>
    <lineage>
        <taxon>Bacteria</taxon>
        <taxon>Pseudomonadati</taxon>
        <taxon>Pseudomonadota</taxon>
        <taxon>Alphaproteobacteria</taxon>
        <taxon>Caulobacterales</taxon>
        <taxon>Caulobacteraceae</taxon>
        <taxon>Caulobacter</taxon>
    </lineage>
</organism>
<dbReference type="Pfam" id="PF04303">
    <property type="entry name" value="PrpF"/>
    <property type="match status" value="1"/>
</dbReference>
<comment type="similarity">
    <text evidence="1">Belongs to the PrpF family.</text>
</comment>